<dbReference type="FunFam" id="3.90.226.10:FF:000090">
    <property type="entry name" value="Tail-specific protease"/>
    <property type="match status" value="1"/>
</dbReference>
<dbReference type="GO" id="GO:0004175">
    <property type="term" value="F:endopeptidase activity"/>
    <property type="evidence" value="ECO:0007669"/>
    <property type="project" value="TreeGrafter"/>
</dbReference>
<reference evidence="9 10" key="1">
    <citation type="journal article" date="2018" name="Antonie Van Leeuwenhoek">
        <title>Larkinella terrae sp. nov., isolated from soil on Jeju Island, South Korea.</title>
        <authorList>
            <person name="Ten L.N."/>
            <person name="Jeon J."/>
            <person name="Park S.J."/>
            <person name="Park S."/>
            <person name="Lee S.Y."/>
            <person name="Kim M.K."/>
            <person name="Jung H.Y."/>
        </authorList>
    </citation>
    <scope>NUCLEOTIDE SEQUENCE [LARGE SCALE GENOMIC DNA]</scope>
    <source>
        <strain evidence="9 10">KCTC 52001</strain>
    </source>
</reference>
<dbReference type="InterPro" id="IPR036034">
    <property type="entry name" value="PDZ_sf"/>
</dbReference>
<dbReference type="Pfam" id="PF17804">
    <property type="entry name" value="TSP_NTD"/>
    <property type="match status" value="1"/>
</dbReference>
<feature type="region of interest" description="Disordered" evidence="6">
    <location>
        <begin position="620"/>
        <end position="668"/>
    </location>
</feature>
<comment type="similarity">
    <text evidence="1 5">Belongs to the peptidase S41A family.</text>
</comment>
<dbReference type="Gene3D" id="3.30.750.44">
    <property type="match status" value="1"/>
</dbReference>
<dbReference type="Gene3D" id="3.90.226.10">
    <property type="entry name" value="2-enoyl-CoA Hydratase, Chain A, domain 1"/>
    <property type="match status" value="1"/>
</dbReference>
<accession>A0A7K0EDP6</accession>
<dbReference type="SUPFAM" id="SSF52096">
    <property type="entry name" value="ClpP/crotonase"/>
    <property type="match status" value="1"/>
</dbReference>
<keyword evidence="10" id="KW-1185">Reference proteome</keyword>
<keyword evidence="3 5" id="KW-0378">Hydrolase</keyword>
<dbReference type="InterPro" id="IPR040573">
    <property type="entry name" value="TSP_N"/>
</dbReference>
<dbReference type="CDD" id="cd07560">
    <property type="entry name" value="Peptidase_S41_CPP"/>
    <property type="match status" value="1"/>
</dbReference>
<dbReference type="Pfam" id="PF11818">
    <property type="entry name" value="DUF3340"/>
    <property type="match status" value="1"/>
</dbReference>
<proteinExistence type="inferred from homology"/>
<dbReference type="OrthoDB" id="9812068at2"/>
<dbReference type="AlphaFoldDB" id="A0A7K0EDP6"/>
<keyword evidence="7" id="KW-0732">Signal</keyword>
<evidence type="ECO:0000256" key="1">
    <source>
        <dbReference type="ARBA" id="ARBA00009179"/>
    </source>
</evidence>
<dbReference type="SMART" id="SM00228">
    <property type="entry name" value="PDZ"/>
    <property type="match status" value="1"/>
</dbReference>
<evidence type="ECO:0000313" key="10">
    <source>
        <dbReference type="Proteomes" id="UP000441754"/>
    </source>
</evidence>
<evidence type="ECO:0000256" key="3">
    <source>
        <dbReference type="ARBA" id="ARBA00022801"/>
    </source>
</evidence>
<organism evidence="9 10">
    <name type="scientific">Larkinella terrae</name>
    <dbReference type="NCBI Taxonomy" id="2025311"/>
    <lineage>
        <taxon>Bacteria</taxon>
        <taxon>Pseudomonadati</taxon>
        <taxon>Bacteroidota</taxon>
        <taxon>Cytophagia</taxon>
        <taxon>Cytophagales</taxon>
        <taxon>Spirosomataceae</taxon>
        <taxon>Larkinella</taxon>
    </lineage>
</organism>
<dbReference type="GO" id="GO:0008236">
    <property type="term" value="F:serine-type peptidase activity"/>
    <property type="evidence" value="ECO:0007669"/>
    <property type="project" value="UniProtKB-KW"/>
</dbReference>
<dbReference type="Pfam" id="PF00595">
    <property type="entry name" value="PDZ"/>
    <property type="match status" value="1"/>
</dbReference>
<feature type="domain" description="PDZ" evidence="8">
    <location>
        <begin position="240"/>
        <end position="310"/>
    </location>
</feature>
<dbReference type="GO" id="GO:0030288">
    <property type="term" value="C:outer membrane-bounded periplasmic space"/>
    <property type="evidence" value="ECO:0007669"/>
    <property type="project" value="TreeGrafter"/>
</dbReference>
<dbReference type="Proteomes" id="UP000441754">
    <property type="component" value="Unassembled WGS sequence"/>
</dbReference>
<feature type="compositionally biased region" description="Basic and acidic residues" evidence="6">
    <location>
        <begin position="620"/>
        <end position="637"/>
    </location>
</feature>
<dbReference type="SUPFAM" id="SSF50156">
    <property type="entry name" value="PDZ domain-like"/>
    <property type="match status" value="1"/>
</dbReference>
<evidence type="ECO:0000256" key="4">
    <source>
        <dbReference type="ARBA" id="ARBA00022825"/>
    </source>
</evidence>
<name>A0A7K0EDP6_9BACT</name>
<evidence type="ECO:0000313" key="9">
    <source>
        <dbReference type="EMBL" id="MRS59721.1"/>
    </source>
</evidence>
<dbReference type="Gene3D" id="2.30.42.10">
    <property type="match status" value="1"/>
</dbReference>
<dbReference type="SMART" id="SM00245">
    <property type="entry name" value="TSPc"/>
    <property type="match status" value="1"/>
</dbReference>
<dbReference type="EMBL" id="WJXZ01000001">
    <property type="protein sequence ID" value="MRS59721.1"/>
    <property type="molecule type" value="Genomic_DNA"/>
</dbReference>
<dbReference type="NCBIfam" id="TIGR00225">
    <property type="entry name" value="prc"/>
    <property type="match status" value="1"/>
</dbReference>
<dbReference type="InterPro" id="IPR020992">
    <property type="entry name" value="Tail_Prtase_C"/>
</dbReference>
<evidence type="ECO:0000256" key="7">
    <source>
        <dbReference type="SAM" id="SignalP"/>
    </source>
</evidence>
<feature type="signal peptide" evidence="7">
    <location>
        <begin position="1"/>
        <end position="22"/>
    </location>
</feature>
<dbReference type="InterPro" id="IPR005151">
    <property type="entry name" value="Tail-specific_protease"/>
</dbReference>
<protein>
    <submittedName>
        <fullName evidence="9">Tail-specific protease</fullName>
    </submittedName>
</protein>
<comment type="caution">
    <text evidence="9">The sequence shown here is derived from an EMBL/GenBank/DDBJ whole genome shotgun (WGS) entry which is preliminary data.</text>
</comment>
<evidence type="ECO:0000256" key="6">
    <source>
        <dbReference type="SAM" id="MobiDB-lite"/>
    </source>
</evidence>
<dbReference type="PANTHER" id="PTHR32060:SF22">
    <property type="entry name" value="CARBOXYL-TERMINAL-PROCESSING PEPTIDASE 3, CHLOROPLASTIC"/>
    <property type="match status" value="1"/>
</dbReference>
<dbReference type="InterPro" id="IPR001478">
    <property type="entry name" value="PDZ"/>
</dbReference>
<evidence type="ECO:0000256" key="2">
    <source>
        <dbReference type="ARBA" id="ARBA00022670"/>
    </source>
</evidence>
<dbReference type="RefSeq" id="WP_154171978.1">
    <property type="nucleotide sequence ID" value="NZ_WJXZ01000001.1"/>
</dbReference>
<evidence type="ECO:0000259" key="8">
    <source>
        <dbReference type="PROSITE" id="PS50106"/>
    </source>
</evidence>
<dbReference type="GO" id="GO:0007165">
    <property type="term" value="P:signal transduction"/>
    <property type="evidence" value="ECO:0007669"/>
    <property type="project" value="TreeGrafter"/>
</dbReference>
<keyword evidence="2 5" id="KW-0645">Protease</keyword>
<feature type="chain" id="PRO_5029470258" evidence="7">
    <location>
        <begin position="23"/>
        <end position="692"/>
    </location>
</feature>
<gene>
    <name evidence="9" type="ORF">GJJ30_00340</name>
</gene>
<dbReference type="PROSITE" id="PS50106">
    <property type="entry name" value="PDZ"/>
    <property type="match status" value="1"/>
</dbReference>
<dbReference type="PANTHER" id="PTHR32060">
    <property type="entry name" value="TAIL-SPECIFIC PROTEASE"/>
    <property type="match status" value="1"/>
</dbReference>
<dbReference type="InterPro" id="IPR004447">
    <property type="entry name" value="Peptidase_S41A"/>
</dbReference>
<sequence length="692" mass="77706">MRKYLITLVPVLMLSLQPGPQAGMSAVPLPPPSADDLKPSLSQEHVEQLVAKLLTTHHYRKVKLNDSLSSVVFDNYLKELDGNKAYFLASDVNSFEKYRNNIDDQLINGELTAAYDIYNVFRKRYQERNKFVQENMVKPFDFTVDESFNTDREKANWPKNIDEQNDLWRKLLKNQSLELKLTGKADTSVVNSMKSRYKNLDRYMNRIKAEDVFQIYMNSFAESLDPHTNYMSPRSADRFNQEMSASLEGIGALLQEDGDYIKISEVIPGGPAFKSKLLAKGDKIMAVAQGDGQFVNIVGYQVDDAVKLIKGPKGTTVRMQIQSLDAIAGAPPKEIKLVREKIKLEEQRAKKEVIEVTQNQKKYKLGVITIPVFYRDFEGARKREEGYASTTGDVQRFLNELKTEKVDGVVIDLRDNGGGSLTEAITLTGLFISRGPVVQVKEAQGDIEVQTDPDPSIVYDGPLAVMVNRFSASASEIFAAAIQDYKRGLIIGSQTYGKGTVQTMVDLNTWLKEADKVGQVKMTIAKFYRINGSSTQHKGVTPDIEFPSAFSAEEYGESSQPSALPWDQIASARFEVTRSLDDKIINKLRDRYEQRLKSDSDMKQLIADFAELKRAKEKTVVSLQESKRKKERDEAEKRRKSISASAGEPVATNDSSTPAKDPKDAKAPKKDLFLDECGKVLADYIAFTKNPQ</sequence>
<dbReference type="Pfam" id="PF03572">
    <property type="entry name" value="Peptidase_S41"/>
    <property type="match status" value="1"/>
</dbReference>
<evidence type="ECO:0000256" key="5">
    <source>
        <dbReference type="RuleBase" id="RU004404"/>
    </source>
</evidence>
<keyword evidence="4 5" id="KW-0720">Serine protease</keyword>
<dbReference type="InterPro" id="IPR029045">
    <property type="entry name" value="ClpP/crotonase-like_dom_sf"/>
</dbReference>
<dbReference type="CDD" id="cd06782">
    <property type="entry name" value="cpPDZ_CPP-like"/>
    <property type="match status" value="1"/>
</dbReference>
<dbReference type="GO" id="GO:0006508">
    <property type="term" value="P:proteolysis"/>
    <property type="evidence" value="ECO:0007669"/>
    <property type="project" value="UniProtKB-KW"/>
</dbReference>